<dbReference type="eggNOG" id="COG3595">
    <property type="taxonomic scope" value="Bacteria"/>
</dbReference>
<reference evidence="2 3" key="1">
    <citation type="submission" date="2014-02" db="EMBL/GenBank/DDBJ databases">
        <title>Draft genome sequence of Lysinibacillus odysseyi NBRC 100172.</title>
        <authorList>
            <person name="Zhang F."/>
            <person name="Wang G."/>
            <person name="Zhang L."/>
        </authorList>
    </citation>
    <scope>NUCLEOTIDE SEQUENCE [LARGE SCALE GENOMIC DNA]</scope>
    <source>
        <strain evidence="2 3">NBRC 100172</strain>
    </source>
</reference>
<dbReference type="RefSeq" id="WP_036159323.1">
    <property type="nucleotide sequence ID" value="NZ_AVCX01000001.1"/>
</dbReference>
<dbReference type="Proteomes" id="UP000030437">
    <property type="component" value="Unassembled WGS sequence"/>
</dbReference>
<dbReference type="Pfam" id="PF13349">
    <property type="entry name" value="DUF4097"/>
    <property type="match status" value="1"/>
</dbReference>
<accession>A0A0A3IBG9</accession>
<dbReference type="InterPro" id="IPR025164">
    <property type="entry name" value="Toastrack_DUF4097"/>
</dbReference>
<protein>
    <recommendedName>
        <fullName evidence="1">DUF4097 domain-containing protein</fullName>
    </recommendedName>
</protein>
<dbReference type="STRING" id="1220589.CD32_22790"/>
<sequence>MMRKMLVMLLLLGLICTFIIFFSRQSPETISVGSFEAFATIDVDIVEFKTTIIDSPDNKIHVKLQGHKINKDMLKIKEENNTFFIKEKQEKKKWNDYISLSSKPSITIQLPKTYSKNLIISSVDGEFDIKELMLEKVLLDISSGAATLKNVSILHAELSTKDGNISVDKSTIDNLFISSNAGDVLLKEGAGSSYKIETIDGQIKMTDAIEQENVSIKSNSGDIRIQYKKAPVSLLLKTETTGDTKIKLPNFKYETNLIGKGANTLSVESKNGSIFIE</sequence>
<comment type="caution">
    <text evidence="2">The sequence shown here is derived from an EMBL/GenBank/DDBJ whole genome shotgun (WGS) entry which is preliminary data.</text>
</comment>
<keyword evidence="3" id="KW-1185">Reference proteome</keyword>
<dbReference type="OrthoDB" id="2820344at2"/>
<evidence type="ECO:0000313" key="2">
    <source>
        <dbReference type="EMBL" id="KGR82121.1"/>
    </source>
</evidence>
<organism evidence="2 3">
    <name type="scientific">Lysinibacillus odysseyi 34hs-1 = NBRC 100172</name>
    <dbReference type="NCBI Taxonomy" id="1220589"/>
    <lineage>
        <taxon>Bacteria</taxon>
        <taxon>Bacillati</taxon>
        <taxon>Bacillota</taxon>
        <taxon>Bacilli</taxon>
        <taxon>Bacillales</taxon>
        <taxon>Bacillaceae</taxon>
        <taxon>Lysinibacillus</taxon>
    </lineage>
</organism>
<dbReference type="EMBL" id="JPVP01000060">
    <property type="protein sequence ID" value="KGR82121.1"/>
    <property type="molecule type" value="Genomic_DNA"/>
</dbReference>
<proteinExistence type="predicted"/>
<dbReference type="AlphaFoldDB" id="A0A0A3IBG9"/>
<evidence type="ECO:0000259" key="1">
    <source>
        <dbReference type="Pfam" id="PF13349"/>
    </source>
</evidence>
<gene>
    <name evidence="2" type="ORF">CD32_22790</name>
</gene>
<name>A0A0A3IBG9_9BACI</name>
<evidence type="ECO:0000313" key="3">
    <source>
        <dbReference type="Proteomes" id="UP000030437"/>
    </source>
</evidence>
<feature type="domain" description="DUF4097" evidence="1">
    <location>
        <begin position="40"/>
        <end position="276"/>
    </location>
</feature>
<dbReference type="Gene3D" id="2.160.20.120">
    <property type="match status" value="1"/>
</dbReference>